<dbReference type="RefSeq" id="WP_239364205.1">
    <property type="nucleotide sequence ID" value="NZ_JAKREW010000006.1"/>
</dbReference>
<dbReference type="Pfam" id="PF01569">
    <property type="entry name" value="PAP2"/>
    <property type="match status" value="1"/>
</dbReference>
<dbReference type="Gene3D" id="1.20.144.10">
    <property type="entry name" value="Phosphatidic acid phosphatase type 2/haloperoxidase"/>
    <property type="match status" value="1"/>
</dbReference>
<dbReference type="SUPFAM" id="SSF48317">
    <property type="entry name" value="Acid phosphatase/Vanadium-dependent haloperoxidase"/>
    <property type="match status" value="1"/>
</dbReference>
<evidence type="ECO:0000256" key="7">
    <source>
        <dbReference type="SAM" id="Phobius"/>
    </source>
</evidence>
<dbReference type="InterPro" id="IPR036938">
    <property type="entry name" value="PAP2/HPO_sf"/>
</dbReference>
<evidence type="ECO:0000256" key="1">
    <source>
        <dbReference type="ARBA" id="ARBA00004651"/>
    </source>
</evidence>
<evidence type="ECO:0000313" key="9">
    <source>
        <dbReference type="EMBL" id="MCG7505316.1"/>
    </source>
</evidence>
<dbReference type="Proteomes" id="UP001201701">
    <property type="component" value="Unassembled WGS sequence"/>
</dbReference>
<sequence>MKDAGVPSRPLFLRMLARSRENSGATFAVIARRFRQRPARYDRMFWLSWTLACVLLAGLAAVFLDHAAVRSWPPAFSALAEISTPLGLGEWYLWPAAAWLLIANQIDWSGLGRKQLIAVYNRTCIALFVLVAVGLPGLLTIVLKILIGRARPALYDQYGAFSFHPFTVKAVFASFPSGHATTIGSVTAVLILLFPRGKYIFLLLGFWFASTRILVGAHYPSDTIVGFGLGFGLAVMAAVICARLGFLFRSNPVGLPRLRRTVWCTPKAERHLSSYAVHGQAVTLH</sequence>
<accession>A0ABS9QD23</accession>
<dbReference type="PANTHER" id="PTHR14969">
    <property type="entry name" value="SPHINGOSINE-1-PHOSPHATE PHOSPHOHYDROLASE"/>
    <property type="match status" value="1"/>
</dbReference>
<feature type="transmembrane region" description="Helical" evidence="7">
    <location>
        <begin position="91"/>
        <end position="111"/>
    </location>
</feature>
<evidence type="ECO:0000256" key="3">
    <source>
        <dbReference type="ARBA" id="ARBA00022692"/>
    </source>
</evidence>
<reference evidence="9 10" key="1">
    <citation type="submission" date="2022-02" db="EMBL/GenBank/DDBJ databases">
        <title>Draft genome sequence of Mezorhizobium retamae strain IRAMC:0171 isolated from Retama raetam nodules.</title>
        <authorList>
            <person name="Bengaied R."/>
            <person name="Sbissi I."/>
            <person name="Huber K."/>
            <person name="Ghodbane F."/>
            <person name="Nouioui I."/>
            <person name="Tarhouni M."/>
            <person name="Gtari M."/>
        </authorList>
    </citation>
    <scope>NUCLEOTIDE SEQUENCE [LARGE SCALE GENOMIC DNA]</scope>
    <source>
        <strain evidence="9 10">IRAMC:0171</strain>
    </source>
</reference>
<protein>
    <submittedName>
        <fullName evidence="9">Phosphatase PAP2 family protein</fullName>
    </submittedName>
</protein>
<dbReference type="PANTHER" id="PTHR14969:SF62">
    <property type="entry name" value="DECAPRENYLPHOSPHORYL-5-PHOSPHORIBOSE PHOSPHATASE RV3807C-RELATED"/>
    <property type="match status" value="1"/>
</dbReference>
<gene>
    <name evidence="9" type="ORF">L4923_09810</name>
</gene>
<keyword evidence="2" id="KW-1003">Cell membrane</keyword>
<feature type="domain" description="Phosphatidic acid phosphatase type 2/haloperoxidase" evidence="8">
    <location>
        <begin position="123"/>
        <end position="238"/>
    </location>
</feature>
<feature type="transmembrane region" description="Helical" evidence="7">
    <location>
        <begin position="225"/>
        <end position="248"/>
    </location>
</feature>
<comment type="caution">
    <text evidence="9">The sequence shown here is derived from an EMBL/GenBank/DDBJ whole genome shotgun (WGS) entry which is preliminary data.</text>
</comment>
<feature type="transmembrane region" description="Helical" evidence="7">
    <location>
        <begin position="200"/>
        <end position="219"/>
    </location>
</feature>
<evidence type="ECO:0000313" key="10">
    <source>
        <dbReference type="Proteomes" id="UP001201701"/>
    </source>
</evidence>
<keyword evidence="3 7" id="KW-0812">Transmembrane</keyword>
<keyword evidence="10" id="KW-1185">Reference proteome</keyword>
<comment type="subcellular location">
    <subcellularLocation>
        <location evidence="1">Cell membrane</location>
        <topology evidence="1">Multi-pass membrane protein</topology>
    </subcellularLocation>
</comment>
<evidence type="ECO:0000256" key="5">
    <source>
        <dbReference type="ARBA" id="ARBA00022989"/>
    </source>
</evidence>
<feature type="transmembrane region" description="Helical" evidence="7">
    <location>
        <begin position="123"/>
        <end position="147"/>
    </location>
</feature>
<feature type="transmembrane region" description="Helical" evidence="7">
    <location>
        <begin position="44"/>
        <end position="64"/>
    </location>
</feature>
<name>A0ABS9QD23_9HYPH</name>
<evidence type="ECO:0000256" key="4">
    <source>
        <dbReference type="ARBA" id="ARBA00022801"/>
    </source>
</evidence>
<keyword evidence="5 7" id="KW-1133">Transmembrane helix</keyword>
<dbReference type="SMART" id="SM00014">
    <property type="entry name" value="acidPPc"/>
    <property type="match status" value="1"/>
</dbReference>
<proteinExistence type="predicted"/>
<evidence type="ECO:0000259" key="8">
    <source>
        <dbReference type="SMART" id="SM00014"/>
    </source>
</evidence>
<keyword evidence="4" id="KW-0378">Hydrolase</keyword>
<evidence type="ECO:0000256" key="2">
    <source>
        <dbReference type="ARBA" id="ARBA00022475"/>
    </source>
</evidence>
<dbReference type="InterPro" id="IPR000326">
    <property type="entry name" value="PAP2/HPO"/>
</dbReference>
<keyword evidence="6 7" id="KW-0472">Membrane</keyword>
<feature type="transmembrane region" description="Helical" evidence="7">
    <location>
        <begin position="167"/>
        <end position="193"/>
    </location>
</feature>
<organism evidence="9 10">
    <name type="scientific">Mesorhizobium retamae</name>
    <dbReference type="NCBI Taxonomy" id="2912854"/>
    <lineage>
        <taxon>Bacteria</taxon>
        <taxon>Pseudomonadati</taxon>
        <taxon>Pseudomonadota</taxon>
        <taxon>Alphaproteobacteria</taxon>
        <taxon>Hyphomicrobiales</taxon>
        <taxon>Phyllobacteriaceae</taxon>
        <taxon>Mesorhizobium</taxon>
    </lineage>
</organism>
<evidence type="ECO:0000256" key="6">
    <source>
        <dbReference type="ARBA" id="ARBA00023136"/>
    </source>
</evidence>
<dbReference type="EMBL" id="JAKREW010000006">
    <property type="protein sequence ID" value="MCG7505316.1"/>
    <property type="molecule type" value="Genomic_DNA"/>
</dbReference>